<accession>A0A0V0QSD5</accession>
<dbReference type="Gene3D" id="3.30.470.20">
    <property type="entry name" value="ATP-grasp fold, B domain"/>
    <property type="match status" value="1"/>
</dbReference>
<protein>
    <recommendedName>
        <fullName evidence="3">Tubulin-tyrosine ligase/Tubulin polyglutamylase</fullName>
    </recommendedName>
</protein>
<dbReference type="SUPFAM" id="SSF56059">
    <property type="entry name" value="Glutathione synthetase ATP-binding domain-like"/>
    <property type="match status" value="1"/>
</dbReference>
<dbReference type="Pfam" id="PF03133">
    <property type="entry name" value="TTL"/>
    <property type="match status" value="1"/>
</dbReference>
<organism evidence="1 2">
    <name type="scientific">Pseudocohnilembus persalinus</name>
    <name type="common">Ciliate</name>
    <dbReference type="NCBI Taxonomy" id="266149"/>
    <lineage>
        <taxon>Eukaryota</taxon>
        <taxon>Sar</taxon>
        <taxon>Alveolata</taxon>
        <taxon>Ciliophora</taxon>
        <taxon>Intramacronucleata</taxon>
        <taxon>Oligohymenophorea</taxon>
        <taxon>Scuticociliatia</taxon>
        <taxon>Philasterida</taxon>
        <taxon>Pseudocohnilembidae</taxon>
        <taxon>Pseudocohnilembus</taxon>
    </lineage>
</organism>
<name>A0A0V0QSD5_PSEPJ</name>
<dbReference type="InParanoid" id="A0A0V0QSD5"/>
<comment type="caution">
    <text evidence="1">The sequence shown here is derived from an EMBL/GenBank/DDBJ whole genome shotgun (WGS) entry which is preliminary data.</text>
</comment>
<evidence type="ECO:0008006" key="3">
    <source>
        <dbReference type="Google" id="ProtNLM"/>
    </source>
</evidence>
<evidence type="ECO:0000313" key="1">
    <source>
        <dbReference type="EMBL" id="KRX05163.1"/>
    </source>
</evidence>
<dbReference type="EMBL" id="LDAU01000110">
    <property type="protein sequence ID" value="KRX05163.1"/>
    <property type="molecule type" value="Genomic_DNA"/>
</dbReference>
<dbReference type="Proteomes" id="UP000054937">
    <property type="component" value="Unassembled WGS sequence"/>
</dbReference>
<gene>
    <name evidence="1" type="ORF">PPERSA_06797</name>
</gene>
<dbReference type="AlphaFoldDB" id="A0A0V0QSD5"/>
<evidence type="ECO:0000313" key="2">
    <source>
        <dbReference type="Proteomes" id="UP000054937"/>
    </source>
</evidence>
<dbReference type="PROSITE" id="PS51221">
    <property type="entry name" value="TTL"/>
    <property type="match status" value="1"/>
</dbReference>
<reference evidence="1 2" key="1">
    <citation type="journal article" date="2015" name="Sci. Rep.">
        <title>Genome of the facultative scuticociliatosis pathogen Pseudocohnilembus persalinus provides insight into its virulence through horizontal gene transfer.</title>
        <authorList>
            <person name="Xiong J."/>
            <person name="Wang G."/>
            <person name="Cheng J."/>
            <person name="Tian M."/>
            <person name="Pan X."/>
            <person name="Warren A."/>
            <person name="Jiang C."/>
            <person name="Yuan D."/>
            <person name="Miao W."/>
        </authorList>
    </citation>
    <scope>NUCLEOTIDE SEQUENCE [LARGE SCALE GENOMIC DNA]</scope>
    <source>
        <strain evidence="1">36N120E</strain>
    </source>
</reference>
<dbReference type="InterPro" id="IPR004344">
    <property type="entry name" value="TTL/TTLL_fam"/>
</dbReference>
<dbReference type="PANTHER" id="PTHR47664">
    <property type="entry name" value="NLPC_P60 DOMAIN-CONTAINING PROTEIN"/>
    <property type="match status" value="1"/>
</dbReference>
<keyword evidence="2" id="KW-1185">Reference proteome</keyword>
<sequence>MITIIDGTTHVDHKVRYANSLKRQDQLGGINGYNSSLFNPVSYDLDFNITGTLSKDEQVVLNEVDGGIWIIKPAYEYGGVGIQMVHDINSVKQALKQKQNNEQINAIQGIDIKKYGQFTLQKYIDKPLLLNNDKKFDYRCYVGYIHSDPLIAVYIPGYIRETMVKYDPESTDLMTHIGNGKYQRGYPNYWKLLRKSSYDMRLFKEKLLNKFQELKEKDYDKLISKLKAAMTYSILSAQDKFRKKKGDVQIQGIDIVMDEKLNPYVVEFNSEPYATPDNPCFEQIFPDIFWEWVDVSMTLHQFSKEYIIAESQKNPNFVCQFFVRQELCQFLVNDASGYNYLQDHDIAWIVQWLGLKVLTLATEVRILF</sequence>
<dbReference type="PANTHER" id="PTHR47664:SF1">
    <property type="entry name" value="CHROMOSOME UNDETERMINED SCAFFOLD_14, WHOLE GENOME SHOTGUN SEQUENCE"/>
    <property type="match status" value="1"/>
</dbReference>
<proteinExistence type="predicted"/>